<organism evidence="1 2">
    <name type="scientific">Rhabditophanes sp. KR3021</name>
    <dbReference type="NCBI Taxonomy" id="114890"/>
    <lineage>
        <taxon>Eukaryota</taxon>
        <taxon>Metazoa</taxon>
        <taxon>Ecdysozoa</taxon>
        <taxon>Nematoda</taxon>
        <taxon>Chromadorea</taxon>
        <taxon>Rhabditida</taxon>
        <taxon>Tylenchina</taxon>
        <taxon>Panagrolaimomorpha</taxon>
        <taxon>Strongyloidoidea</taxon>
        <taxon>Alloionematidae</taxon>
        <taxon>Rhabditophanes</taxon>
    </lineage>
</organism>
<evidence type="ECO:0000313" key="1">
    <source>
        <dbReference type="Proteomes" id="UP000095286"/>
    </source>
</evidence>
<dbReference type="Proteomes" id="UP000095286">
    <property type="component" value="Unplaced"/>
</dbReference>
<name>A0AC35TN15_9BILA</name>
<evidence type="ECO:0000313" key="2">
    <source>
        <dbReference type="WBParaSite" id="RSKR_0000235100.1"/>
    </source>
</evidence>
<dbReference type="WBParaSite" id="RSKR_0000235100.1">
    <property type="protein sequence ID" value="RSKR_0000235100.1"/>
    <property type="gene ID" value="RSKR_0000235100"/>
</dbReference>
<sequence>MSDDDLSDDSEAYLTESEGDDEEANDMDDTDVGDEVQMMEIEGDDLDDTMQVDGKGPKKFQRERWQLKHLPYYDEMITEADEHFARIKEGLANSVLLREFKPSFTVWLKEFETYFECYGYRFTKQDHINLVKLTYGVLSCESVELRLVKNSLIILASLGKRKELLTYKDIVLDWKVLYKLYDRVCNKNEVENGSLIYPKGIKTAIENTVQNLRQFFPPSSVYEIHQEVRPFLIIFENTFSFATTVYAYFMPFNFDAAGHEIGRTKNWFNEMWGLLLQLETRSDFPIKMLQIFSRLTKESPGFIDWTDKFEFLFTRLMTALSLGVTAENVSLGDASSAMIEAISVIVVFSLGGKQNIAQDYLDKFFRTILGYFHPSNYGQHTQSIMVLTVKLVHAMCNRLNRERIVGKTALQPIPEGIRMKLEQLEKFTMTFVEPIKFAAYAKGKSSLVIPTVKGLAFIAPGIIIPTVLDMVYQGLETVTEPHRLHQSLVILHAITIPLVRDEIKSNKSTRLKVTAIEIDHAEGVSYRVFALHLMNALVNVIDLNDMSKTAYSFNALCNFLTLIHVDDCSEAVYNVKNLTKDEVVLCQATANFEIMVTNLFEKLTTLVEGMGTQTISGENHGDVMTRRSHKLNIEEQLCRKGISCIFQALIGNSSKQFNEMIITRMFDFVKGSMFNDKAAALIVKDMVGCCIRNNCDFAFPIFFKHLNRMLLDHLTPDVLKGEEPDSVFSWYLGQMISCINTAKGQFILAHREEIEETLDKVLQFESKLMFPKVAEYIIAVGSRLTNIYIDHSAINYFNNEKSFEEMLPIRNWAKSINKETIQSKFYVPSNEEITFAEHLLWKYCLPMCKLLESPENINEKVMLQKLTYISAFLEGISFRLPYITGKRVFVDPTYVQRSLKDYLCAPSNTKIITMPDGSPVRIAFLDLIVELINYMLIHQEDNTKAITKMASILNFVLFSRGMFKSLMENYATSYEVSKKMLNDPIRGRVRELESIFHDQIFLLHLKRIQMRASECFTAHHLKGIRAAWKMTLSTYTSTRTEAQTIIQNSLTIYNETTKFLIDDILKYIDVNTKHEQLKGALHNVFTGKRFSMLMRQDWTILNKIIPKLISVQSTTRESITNILDSIHCFLNENFETFNIKFNIPDHMTPLAEAFFDDYEGCIHLPINPRPTPLQLKEALDRENAANDLKEKMYYQLWSSLCEFVNDSSLHWRHRETSFTTMGLLIRKDMKVPDEALLLMVKQLVSDERYSREEVINSFHSWCNITKPKMLKVPYDLKKQNDNTSMNATYPVPAGYREDNQFLLLDDEVDIYNEKSWNDMRFFKDIHIGFYTWKTDLQSYAPPSMQLECNRKIEDFNAIEKNIISIFTDPKFIEQFLTVFTIEEKKNDSSKESGHQRLAAEIFPSLVASWRFWTFEKVDLTWTWLKPRIVTIFENINSENQNVWFNALSLMCSSEDPRAIKCIVDLTLDFCMVPSETNFHNSVKMSMIYYALHACSWRAPEQWNKLADLCFIYLEKSYQSVRDRIVDILSTSTGRYLLERVQIDPKLNKRFHVINYKQVLDKLSFECKDLVMDVYTDPHKKSPTGSACQSLSNLALMMTPERKRSLQYFKVMVDFVAAVAHNNDIGLSPKVIETIPILAHFENDNDEDLAESCHNALLLNMARGYVSDESCLLFLDTIKKAIDSCFLWKAKLSLFKVLQINIFSNIFVYAKHTDKVLEIILPLLLSEKIEVANVSAESLTGLVMCGYLEVNDALLSTFYKWVKSPLTLQRHAGALALSSVVQAYPYSVPSVLPEILMHLAKIVTDKQPISGTVKKAFLEFKRTHFDNWVEHKTRFNENQLLVINDLLVSPTYYV</sequence>
<accession>A0AC35TN15</accession>
<protein>
    <submittedName>
        <fullName evidence="2">Proteasome activator complex subunit 4</fullName>
    </submittedName>
</protein>
<reference evidence="2" key="1">
    <citation type="submission" date="2016-11" db="UniProtKB">
        <authorList>
            <consortium name="WormBaseParasite"/>
        </authorList>
    </citation>
    <scope>IDENTIFICATION</scope>
    <source>
        <strain evidence="2">KR3021</strain>
    </source>
</reference>
<proteinExistence type="predicted"/>